<feature type="domain" description="HPP transmembrane region" evidence="2">
    <location>
        <begin position="6"/>
        <end position="145"/>
    </location>
</feature>
<dbReference type="Pfam" id="PF04982">
    <property type="entry name" value="TM_HPP"/>
    <property type="match status" value="1"/>
</dbReference>
<accession>A0A510XWF3</accession>
<dbReference type="RefSeq" id="WP_089348018.1">
    <property type="nucleotide sequence ID" value="NZ_BJUM01000018.1"/>
</dbReference>
<evidence type="ECO:0000256" key="1">
    <source>
        <dbReference type="SAM" id="Phobius"/>
    </source>
</evidence>
<dbReference type="AlphaFoldDB" id="A0A510XWF3"/>
<dbReference type="Proteomes" id="UP000321419">
    <property type="component" value="Unassembled WGS sequence"/>
</dbReference>
<proteinExistence type="predicted"/>
<evidence type="ECO:0000259" key="2">
    <source>
        <dbReference type="Pfam" id="PF04982"/>
    </source>
</evidence>
<name>A0A510XWF3_9GAMM</name>
<comment type="caution">
    <text evidence="3">The sequence shown here is derived from an EMBL/GenBank/DDBJ whole genome shotgun (WGS) entry which is preliminary data.</text>
</comment>
<evidence type="ECO:0000313" key="3">
    <source>
        <dbReference type="EMBL" id="GEK55318.1"/>
    </source>
</evidence>
<keyword evidence="1" id="KW-0812">Transmembrane</keyword>
<keyword evidence="1" id="KW-0472">Membrane</keyword>
<keyword evidence="4" id="KW-1185">Reference proteome</keyword>
<feature type="transmembrane region" description="Helical" evidence="1">
    <location>
        <begin position="32"/>
        <end position="50"/>
    </location>
</feature>
<organism evidence="3 4">
    <name type="scientific">Pseudoalteromonas espejiana</name>
    <dbReference type="NCBI Taxonomy" id="28107"/>
    <lineage>
        <taxon>Bacteria</taxon>
        <taxon>Pseudomonadati</taxon>
        <taxon>Pseudomonadota</taxon>
        <taxon>Gammaproteobacteria</taxon>
        <taxon>Alteromonadales</taxon>
        <taxon>Pseudoalteromonadaceae</taxon>
        <taxon>Pseudoalteromonas</taxon>
    </lineage>
</organism>
<gene>
    <name evidence="3" type="ORF">PES01_21630</name>
</gene>
<sequence>MNIERLKFAIIAGVFSVLCIGFLTWLNTLQDYGIWLMAPFGATAVLVFGIPNSPLAHPKNVIVGHFLTALVGVIFVNYIGDSTISIAIAVGLAITLMILTNTVHPAAGANPILIITTGQSWDFLIFPVLLGTSFIVLSAVIAKALLAGVKNCGHKKTA</sequence>
<dbReference type="PANTHER" id="PTHR33741:SF5">
    <property type="entry name" value="TRANSMEMBRANE PROTEIN DDB_G0269096-RELATED"/>
    <property type="match status" value="1"/>
</dbReference>
<dbReference type="InterPro" id="IPR058581">
    <property type="entry name" value="TM_HPP"/>
</dbReference>
<dbReference type="OrthoDB" id="9811720at2"/>
<feature type="transmembrane region" description="Helical" evidence="1">
    <location>
        <begin position="62"/>
        <end position="79"/>
    </location>
</feature>
<evidence type="ECO:0000313" key="4">
    <source>
        <dbReference type="Proteomes" id="UP000321419"/>
    </source>
</evidence>
<dbReference type="PANTHER" id="PTHR33741">
    <property type="entry name" value="TRANSMEMBRANE PROTEIN DDB_G0269096-RELATED"/>
    <property type="match status" value="1"/>
</dbReference>
<protein>
    <recommendedName>
        <fullName evidence="2">HPP transmembrane region domain-containing protein</fullName>
    </recommendedName>
</protein>
<dbReference type="InterPro" id="IPR007065">
    <property type="entry name" value="HPP"/>
</dbReference>
<dbReference type="EMBL" id="BJUM01000018">
    <property type="protein sequence ID" value="GEK55318.1"/>
    <property type="molecule type" value="Genomic_DNA"/>
</dbReference>
<reference evidence="3 4" key="1">
    <citation type="submission" date="2019-07" db="EMBL/GenBank/DDBJ databases">
        <title>Whole genome shotgun sequence of Pseudoalteromonas espejiana NBRC 102222.</title>
        <authorList>
            <person name="Hosoyama A."/>
            <person name="Uohara A."/>
            <person name="Ohji S."/>
            <person name="Ichikawa N."/>
        </authorList>
    </citation>
    <scope>NUCLEOTIDE SEQUENCE [LARGE SCALE GENOMIC DNA]</scope>
    <source>
        <strain evidence="3 4">NBRC 102222</strain>
    </source>
</reference>
<feature type="transmembrane region" description="Helical" evidence="1">
    <location>
        <begin position="124"/>
        <end position="146"/>
    </location>
</feature>
<feature type="transmembrane region" description="Helical" evidence="1">
    <location>
        <begin position="6"/>
        <end position="25"/>
    </location>
</feature>
<keyword evidence="1" id="KW-1133">Transmembrane helix</keyword>
<feature type="transmembrane region" description="Helical" evidence="1">
    <location>
        <begin position="86"/>
        <end position="104"/>
    </location>
</feature>